<dbReference type="EMBL" id="CH476629">
    <property type="protein sequence ID" value="EDO04754.1"/>
    <property type="molecule type" value="Genomic_DNA"/>
</dbReference>
<dbReference type="Proteomes" id="UP000001312">
    <property type="component" value="Unassembled WGS sequence"/>
</dbReference>
<name>A7EPI8_SCLS1</name>
<dbReference type="Pfam" id="PF11034">
    <property type="entry name" value="Grg1"/>
    <property type="match status" value="1"/>
</dbReference>
<dbReference type="PANTHER" id="PTHR38789:SF1">
    <property type="entry name" value="GLUCOSE-REPRESSIBLE GENE PROTEIN-RELATED"/>
    <property type="match status" value="1"/>
</dbReference>
<dbReference type="HOGENOM" id="CLU_179513_1_1_1"/>
<protein>
    <submittedName>
        <fullName evidence="1">Uncharacterized protein</fullName>
    </submittedName>
</protein>
<reference evidence="2" key="1">
    <citation type="journal article" date="2011" name="PLoS Genet.">
        <title>Genomic analysis of the necrotrophic fungal pathogens Sclerotinia sclerotiorum and Botrytis cinerea.</title>
        <authorList>
            <person name="Amselem J."/>
            <person name="Cuomo C.A."/>
            <person name="van Kan J.A."/>
            <person name="Viaud M."/>
            <person name="Benito E.P."/>
            <person name="Couloux A."/>
            <person name="Coutinho P.M."/>
            <person name="de Vries R.P."/>
            <person name="Dyer P.S."/>
            <person name="Fillinger S."/>
            <person name="Fournier E."/>
            <person name="Gout L."/>
            <person name="Hahn M."/>
            <person name="Kohn L."/>
            <person name="Lapalu N."/>
            <person name="Plummer K.M."/>
            <person name="Pradier J.M."/>
            <person name="Quevillon E."/>
            <person name="Sharon A."/>
            <person name="Simon A."/>
            <person name="ten Have A."/>
            <person name="Tudzynski B."/>
            <person name="Tudzynski P."/>
            <person name="Wincker P."/>
            <person name="Andrew M."/>
            <person name="Anthouard V."/>
            <person name="Beever R.E."/>
            <person name="Beffa R."/>
            <person name="Benoit I."/>
            <person name="Bouzid O."/>
            <person name="Brault B."/>
            <person name="Chen Z."/>
            <person name="Choquer M."/>
            <person name="Collemare J."/>
            <person name="Cotton P."/>
            <person name="Danchin E.G."/>
            <person name="Da Silva C."/>
            <person name="Gautier A."/>
            <person name="Giraud C."/>
            <person name="Giraud T."/>
            <person name="Gonzalez C."/>
            <person name="Grossetete S."/>
            <person name="Guldener U."/>
            <person name="Henrissat B."/>
            <person name="Howlett B.J."/>
            <person name="Kodira C."/>
            <person name="Kretschmer M."/>
            <person name="Lappartient A."/>
            <person name="Leroch M."/>
            <person name="Levis C."/>
            <person name="Mauceli E."/>
            <person name="Neuveglise C."/>
            <person name="Oeser B."/>
            <person name="Pearson M."/>
            <person name="Poulain J."/>
            <person name="Poussereau N."/>
            <person name="Quesneville H."/>
            <person name="Rascle C."/>
            <person name="Schumacher J."/>
            <person name="Segurens B."/>
            <person name="Sexton A."/>
            <person name="Silva E."/>
            <person name="Sirven C."/>
            <person name="Soanes D.M."/>
            <person name="Talbot N.J."/>
            <person name="Templeton M."/>
            <person name="Yandava C."/>
            <person name="Yarden O."/>
            <person name="Zeng Q."/>
            <person name="Rollins J.A."/>
            <person name="Lebrun M.H."/>
            <person name="Dickman M."/>
        </authorList>
    </citation>
    <scope>NUCLEOTIDE SEQUENCE [LARGE SCALE GENOMIC DNA]</scope>
    <source>
        <strain evidence="2">ATCC 18683 / 1980 / Ss-1</strain>
    </source>
</reference>
<gene>
    <name evidence="1" type="ORF">SS1G_07237</name>
</gene>
<dbReference type="InParanoid" id="A7EPI8"/>
<proteinExistence type="predicted"/>
<organism evidence="1 2">
    <name type="scientific">Sclerotinia sclerotiorum (strain ATCC 18683 / 1980 / Ss-1)</name>
    <name type="common">White mold</name>
    <name type="synonym">Whetzelinia sclerotiorum</name>
    <dbReference type="NCBI Taxonomy" id="665079"/>
    <lineage>
        <taxon>Eukaryota</taxon>
        <taxon>Fungi</taxon>
        <taxon>Dikarya</taxon>
        <taxon>Ascomycota</taxon>
        <taxon>Pezizomycotina</taxon>
        <taxon>Leotiomycetes</taxon>
        <taxon>Helotiales</taxon>
        <taxon>Sclerotiniaceae</taxon>
        <taxon>Sclerotinia</taxon>
    </lineage>
</organism>
<dbReference type="PANTHER" id="PTHR38789">
    <property type="entry name" value="REPRESSIBLE PROTEIN GRG1, PUTATIVE (AFU_ORTHOLOGUE AFUA_5G14210)-RELATED"/>
    <property type="match status" value="1"/>
</dbReference>
<dbReference type="KEGG" id="ssl:SS1G_07237"/>
<dbReference type="GeneID" id="5487781"/>
<dbReference type="InterPro" id="IPR020100">
    <property type="entry name" value="Glc-repressible_Grg1"/>
</dbReference>
<keyword evidence="2" id="KW-1185">Reference proteome</keyword>
<accession>A7EPI8</accession>
<dbReference type="RefSeq" id="XP_001591791.1">
    <property type="nucleotide sequence ID" value="XM_001591741.1"/>
</dbReference>
<dbReference type="AlphaFoldDB" id="A7EPI8"/>
<sequence length="71" mass="8032">MDTIKHAGKYILEKTRAVEKGVEERVHKNTVKDSAAPVSKRTCAAFEVVGDKIEKKGHDAKAEYHKQLFKH</sequence>
<evidence type="ECO:0000313" key="2">
    <source>
        <dbReference type="Proteomes" id="UP000001312"/>
    </source>
</evidence>
<evidence type="ECO:0000313" key="1">
    <source>
        <dbReference type="EMBL" id="EDO04754.1"/>
    </source>
</evidence>